<dbReference type="RefSeq" id="WP_243479774.1">
    <property type="nucleotide sequence ID" value="NZ_CP063982.1"/>
</dbReference>
<gene>
    <name evidence="4" type="ORF">DHf2319_05585</name>
</gene>
<feature type="transmembrane region" description="Helical" evidence="3">
    <location>
        <begin position="106"/>
        <end position="124"/>
    </location>
</feature>
<protein>
    <submittedName>
        <fullName evidence="4">CDP-alcohol phosphatidyltransferase family protein</fullName>
    </submittedName>
</protein>
<feature type="transmembrane region" description="Helical" evidence="3">
    <location>
        <begin position="49"/>
        <end position="68"/>
    </location>
</feature>
<keyword evidence="3" id="KW-1133">Transmembrane helix</keyword>
<keyword evidence="5" id="KW-1185">Reference proteome</keyword>
<dbReference type="InterPro" id="IPR043130">
    <property type="entry name" value="CDP-OH_PTrfase_TM_dom"/>
</dbReference>
<proteinExistence type="inferred from homology"/>
<dbReference type="EMBL" id="CP063982">
    <property type="protein sequence ID" value="UOD51309.1"/>
    <property type="molecule type" value="Genomic_DNA"/>
</dbReference>
<dbReference type="Proteomes" id="UP000831607">
    <property type="component" value="Chromosome"/>
</dbReference>
<keyword evidence="3" id="KW-0812">Transmembrane</keyword>
<dbReference type="Pfam" id="PF01066">
    <property type="entry name" value="CDP-OH_P_transf"/>
    <property type="match status" value="1"/>
</dbReference>
<evidence type="ECO:0000313" key="4">
    <source>
        <dbReference type="EMBL" id="UOD51309.1"/>
    </source>
</evidence>
<reference evidence="4 5" key="1">
    <citation type="submission" date="2020-11" db="EMBL/GenBank/DDBJ databases">
        <title>Algicoccus daihaiensis sp.nov., isolated from Daihai Lake in Inner Mongolia.</title>
        <authorList>
            <person name="Kai J."/>
        </authorList>
    </citation>
    <scope>NUCLEOTIDE SEQUENCE [LARGE SCALE GENOMIC DNA]</scope>
    <source>
        <strain evidence="5">f23</strain>
    </source>
</reference>
<evidence type="ECO:0000313" key="5">
    <source>
        <dbReference type="Proteomes" id="UP000831607"/>
    </source>
</evidence>
<dbReference type="InterPro" id="IPR000462">
    <property type="entry name" value="CDP-OH_P_trans"/>
</dbReference>
<keyword evidence="1 2" id="KW-0808">Transferase</keyword>
<evidence type="ECO:0000256" key="2">
    <source>
        <dbReference type="RuleBase" id="RU003750"/>
    </source>
</evidence>
<sequence length="250" mass="27242">MSTLKLYLNRYRQLGLHHPAALEALLLWAAIVGASLAALPQAIDTWQHAGALLALSLLLAMGVLLLVFLGRHYPHRHFGWCNTVTLLRAAAVCWLAGLWFASPDAWQGTLAWGASIAGLLLLALDGVDGWLARRYGNSSSFGARFDMEVDSLLALVLALLVWQTGKVGAWVVLLGLFRPIFILAGWQWRKLAGDLPESFARKVICVIQVAALAIMLAPVTTPEVAVGLAAITMALLTWSFGRDTLWLLRQ</sequence>
<evidence type="ECO:0000256" key="1">
    <source>
        <dbReference type="ARBA" id="ARBA00022679"/>
    </source>
</evidence>
<name>A0ABY4AMA5_9BURK</name>
<organism evidence="4 5">
    <name type="scientific">Orrella daihaiensis</name>
    <dbReference type="NCBI Taxonomy" id="2782176"/>
    <lineage>
        <taxon>Bacteria</taxon>
        <taxon>Pseudomonadati</taxon>
        <taxon>Pseudomonadota</taxon>
        <taxon>Betaproteobacteria</taxon>
        <taxon>Burkholderiales</taxon>
        <taxon>Alcaligenaceae</taxon>
        <taxon>Orrella</taxon>
    </lineage>
</organism>
<dbReference type="Gene3D" id="1.20.120.1760">
    <property type="match status" value="1"/>
</dbReference>
<dbReference type="PROSITE" id="PS00379">
    <property type="entry name" value="CDP_ALCOHOL_P_TRANSF"/>
    <property type="match status" value="1"/>
</dbReference>
<comment type="similarity">
    <text evidence="2">Belongs to the CDP-alcohol phosphatidyltransferase class-I family.</text>
</comment>
<feature type="transmembrane region" description="Helical" evidence="3">
    <location>
        <begin position="224"/>
        <end position="241"/>
    </location>
</feature>
<accession>A0ABY4AMA5</accession>
<keyword evidence="3" id="KW-0472">Membrane</keyword>
<feature type="transmembrane region" description="Helical" evidence="3">
    <location>
        <begin position="21"/>
        <end position="43"/>
    </location>
</feature>
<dbReference type="InterPro" id="IPR048254">
    <property type="entry name" value="CDP_ALCOHOL_P_TRANSF_CS"/>
</dbReference>
<evidence type="ECO:0000256" key="3">
    <source>
        <dbReference type="SAM" id="Phobius"/>
    </source>
</evidence>
<feature type="transmembrane region" description="Helical" evidence="3">
    <location>
        <begin position="80"/>
        <end position="100"/>
    </location>
</feature>